<protein>
    <recommendedName>
        <fullName evidence="4">MucBP domain-containing protein</fullName>
    </recommendedName>
</protein>
<gene>
    <name evidence="5" type="ORF">ATZ35_06325</name>
</gene>
<keyword evidence="2" id="KW-0175">Coiled coil</keyword>
<evidence type="ECO:0000256" key="1">
    <source>
        <dbReference type="ARBA" id="ARBA00022737"/>
    </source>
</evidence>
<evidence type="ECO:0000256" key="3">
    <source>
        <dbReference type="SAM" id="Phobius"/>
    </source>
</evidence>
<keyword evidence="3" id="KW-0812">Transmembrane</keyword>
<dbReference type="RefSeq" id="WP_208930004.1">
    <property type="nucleotide sequence ID" value="NZ_CP013655.1"/>
</dbReference>
<evidence type="ECO:0000313" key="6">
    <source>
        <dbReference type="Proteomes" id="UP000067523"/>
    </source>
</evidence>
<feature type="domain" description="MucBP" evidence="4">
    <location>
        <begin position="1072"/>
        <end position="1145"/>
    </location>
</feature>
<accession>A0A0U2X9N9</accession>
<dbReference type="EMBL" id="CP013655">
    <property type="protein sequence ID" value="ALS36784.1"/>
    <property type="molecule type" value="Genomic_DNA"/>
</dbReference>
<evidence type="ECO:0000259" key="4">
    <source>
        <dbReference type="Pfam" id="PF06458"/>
    </source>
</evidence>
<proteinExistence type="predicted"/>
<evidence type="ECO:0000313" key="5">
    <source>
        <dbReference type="EMBL" id="ALS36784.1"/>
    </source>
</evidence>
<feature type="transmembrane region" description="Helical" evidence="3">
    <location>
        <begin position="7"/>
        <end position="26"/>
    </location>
</feature>
<keyword evidence="6" id="KW-1185">Reference proteome</keyword>
<keyword evidence="3" id="KW-1133">Transmembrane helix</keyword>
<dbReference type="Pfam" id="PF06458">
    <property type="entry name" value="MucBP"/>
    <property type="match status" value="1"/>
</dbReference>
<keyword evidence="1" id="KW-0677">Repeat</keyword>
<dbReference type="InterPro" id="IPR009459">
    <property type="entry name" value="MucBP_dom"/>
</dbReference>
<sequence length="1289" mass="142468">MKNNNKLRIGLFIGIVVFGLGMVTWMNTASSSVKANSTNAKQANSAKILDPVENTEGLSATAKRVVLSQDEAFPDIATEEGRKLIFSKQDFPGDKKEVSYEYSDAKGTAKKPSSANAGFQLVYVKVSDKSSKSNILVPIPVTVTNSGTTLLSEDRVAIQMDNGQDQIQLQLNEVKDKNAEELQQIVKEKAQVRAWRTDNGEELPVAVSENTIDPSVAGTYKATFKVTLDSETVQMEKEVKVEESARALNPAPRAEDGFTWKLLPARQNASLYDMKRSSFFRMSNGDTSTSNLKSYASSALTILPDKSVGYDVARDSASIFGGFSVGASTVIPSVNGTLLPSVDEQSASLSTSVYQRSDGLGIRKELINTKLGLKYTYEATVATNQSYRVQTKIENISSSTVTLGFINKGILSSGSRSSFAQKSALSAIGNGRGVKGRTKINSTDEMAYAIDFKPRVDDPYTYWDVVDKAESGNSSEKSAAWERLNRTALKPGMEKTKFKSGDTIFSEPRFGFFFSGGVPARTVASGESVSGTWELFYGEPLPYIEIGATPEEHNVYPDTTEQEFKYDYVLGNMPSNSAFGTMTVTYPDNSKEARPFTAANPTGTITVPRTKLPEQLSNKPGTIQSYETSLLAINESEGIWQGLPSEDKILSVNVYNLGGSPIAQIVKKDSIWSKKPWELISNPVILPGHDPDYKFVNPAKPVDTSKVGMQFTEVIMTDTAEPTRSVIIKVPVMVTTEDPIPTNGLYIGADDFTIDQEELKNLTEAQIPEMILKNSNAAAWDAATGSSEGIDLFVKETTLSNTSDNSKIYTAKIRAENADEFKEKTVNITVTAKSKLTINFIDEKNTTLKTIEVTKEIGRPTDLSKDPDVIQVLQDLEADNRKLEERPANETAYPIAATNQPVNYRFRSYSKWTVEFVTTNDDGEQLLPSVELEKRIGITFNMREEEPIAAALKTLELEKHYDLMSFPQDDESFTVSASDNGRVLPYVYEVEANINIHFVDEKDTTIKTVPLIRRVGLLDLSQDPDILAAIQTLKEQKYEVIKSPENVTAYPIRFDTDVTNPIIYQVKKMEVPVNIRFVDEDGVDIPKVEPINSKGIIGTPLDLQQFDTEIQKRLEILKGEHYELVEKPADNQVITGPGALDVFYRFKGSLFIGSFPGTLDFGNKYMDSNMIKAEQPKYDKDLVIKDTRKTKGSWKLSATLEKPLTSEENPGEVINNVFFYKQDATTKVPLLKGQAQPIETGKATTSGEYNVSEKWTNNKTGLELIVHSNNVYQTGKYTASILWQVETTP</sequence>
<keyword evidence="3" id="KW-0472">Membrane</keyword>
<organism evidence="5 6">
    <name type="scientific">Enterococcus rotai</name>
    <dbReference type="NCBI Taxonomy" id="118060"/>
    <lineage>
        <taxon>Bacteria</taxon>
        <taxon>Bacillati</taxon>
        <taxon>Bacillota</taxon>
        <taxon>Bacilli</taxon>
        <taxon>Lactobacillales</taxon>
        <taxon>Enterococcaceae</taxon>
        <taxon>Enterococcus</taxon>
    </lineage>
</organism>
<dbReference type="Proteomes" id="UP000067523">
    <property type="component" value="Chromosome"/>
</dbReference>
<dbReference type="KEGG" id="erx:ATZ35_06325"/>
<feature type="coiled-coil region" evidence="2">
    <location>
        <begin position="164"/>
        <end position="191"/>
    </location>
</feature>
<evidence type="ECO:0000256" key="2">
    <source>
        <dbReference type="SAM" id="Coils"/>
    </source>
</evidence>
<name>A0A0U2X9N9_9ENTE</name>
<reference evidence="6" key="1">
    <citation type="submission" date="2015-12" db="EMBL/GenBank/DDBJ databases">
        <authorList>
            <person name="Lauer A."/>
            <person name="Humrighouse B."/>
            <person name="Loparev V."/>
            <person name="Shewmaker P.L."/>
            <person name="Whitney A.M."/>
            <person name="McLaughlin R.W."/>
        </authorList>
    </citation>
    <scope>NUCLEOTIDE SEQUENCE [LARGE SCALE GENOMIC DNA]</scope>
    <source>
        <strain evidence="6">LMG 26678</strain>
    </source>
</reference>